<dbReference type="STRING" id="401053.AciPR4_0387"/>
<evidence type="ECO:0000313" key="1">
    <source>
        <dbReference type="EMBL" id="ADV81222.1"/>
    </source>
</evidence>
<organism evidence="1 2">
    <name type="scientific">Terriglobus saanensis (strain ATCC BAA-1853 / DSM 23119 / SP1PR4)</name>
    <dbReference type="NCBI Taxonomy" id="401053"/>
    <lineage>
        <taxon>Bacteria</taxon>
        <taxon>Pseudomonadati</taxon>
        <taxon>Acidobacteriota</taxon>
        <taxon>Terriglobia</taxon>
        <taxon>Terriglobales</taxon>
        <taxon>Acidobacteriaceae</taxon>
        <taxon>Terriglobus</taxon>
    </lineage>
</organism>
<dbReference type="EMBL" id="CP002467">
    <property type="protein sequence ID" value="ADV81222.1"/>
    <property type="molecule type" value="Genomic_DNA"/>
</dbReference>
<keyword evidence="2" id="KW-1185">Reference proteome</keyword>
<reference evidence="1 2" key="1">
    <citation type="journal article" date="2012" name="Stand. Genomic Sci.">
        <title>Complete genome sequence of Terriglobus saanensis type strain SP1PR4(T), an Acidobacteria from tundra soil.</title>
        <authorList>
            <person name="Rawat S.R."/>
            <person name="Mannisto M.K."/>
            <person name="Starovoytov V."/>
            <person name="Goodwin L."/>
            <person name="Nolan M."/>
            <person name="Hauser L."/>
            <person name="Land M."/>
            <person name="Davenport K.W."/>
            <person name="Woyke T."/>
            <person name="Haggblom M.M."/>
        </authorList>
    </citation>
    <scope>NUCLEOTIDE SEQUENCE</scope>
    <source>
        <strain evidence="2">ATCC BAA-1853 / DSM 23119 / SP1PR4</strain>
    </source>
</reference>
<proteinExistence type="predicted"/>
<name>E8V289_TERSS</name>
<dbReference type="AlphaFoldDB" id="E8V289"/>
<protein>
    <submittedName>
        <fullName evidence="1">Uncharacterized protein</fullName>
    </submittedName>
</protein>
<dbReference type="Proteomes" id="UP000006844">
    <property type="component" value="Chromosome"/>
</dbReference>
<dbReference type="HOGENOM" id="CLU_2385132_0_0_0"/>
<dbReference type="KEGG" id="tsa:AciPR4_0387"/>
<sequence length="94" mass="10308">MHLGPANLTDLFEHPILDFRRIQSAISLFLCGGDSEMQARSHKRHILEAGESLKGRTGILYHKNESVHKSMIALRGRPVSAGAALSLDIKFTAA</sequence>
<evidence type="ECO:0000313" key="2">
    <source>
        <dbReference type="Proteomes" id="UP000006844"/>
    </source>
</evidence>
<gene>
    <name evidence="1" type="ordered locus">AciPR4_0387</name>
</gene>
<accession>E8V289</accession>